<dbReference type="InterPro" id="IPR036291">
    <property type="entry name" value="NAD(P)-bd_dom_sf"/>
</dbReference>
<dbReference type="Proteomes" id="UP000646365">
    <property type="component" value="Unassembled WGS sequence"/>
</dbReference>
<proteinExistence type="inferred from homology"/>
<dbReference type="PIRSF" id="PIRSF001439">
    <property type="entry name" value="CryM"/>
    <property type="match status" value="1"/>
</dbReference>
<dbReference type="GO" id="GO:0016491">
    <property type="term" value="F:oxidoreductase activity"/>
    <property type="evidence" value="ECO:0007669"/>
    <property type="project" value="UniProtKB-ARBA"/>
</dbReference>
<accession>A0A8J2Z144</accession>
<dbReference type="Gene3D" id="3.30.1780.10">
    <property type="entry name" value="ornithine cyclodeaminase, domain 1"/>
    <property type="match status" value="1"/>
</dbReference>
<gene>
    <name evidence="2" type="ORF">GCM10011611_65880</name>
</gene>
<dbReference type="SUPFAM" id="SSF51735">
    <property type="entry name" value="NAD(P)-binding Rossmann-fold domains"/>
    <property type="match status" value="1"/>
</dbReference>
<reference evidence="2" key="2">
    <citation type="submission" date="2020-09" db="EMBL/GenBank/DDBJ databases">
        <authorList>
            <person name="Sun Q."/>
            <person name="Zhou Y."/>
        </authorList>
    </citation>
    <scope>NUCLEOTIDE SEQUENCE</scope>
    <source>
        <strain evidence="2">CGMCC 1.15725</strain>
    </source>
</reference>
<dbReference type="InterPro" id="IPR003462">
    <property type="entry name" value="ODC_Mu_crystall"/>
</dbReference>
<dbReference type="InterPro" id="IPR023401">
    <property type="entry name" value="ODC_N"/>
</dbReference>
<comment type="similarity">
    <text evidence="1">Belongs to the ornithine cyclodeaminase/mu-crystallin family.</text>
</comment>
<reference evidence="2" key="1">
    <citation type="journal article" date="2014" name="Int. J. Syst. Evol. Microbiol.">
        <title>Complete genome sequence of Corynebacterium casei LMG S-19264T (=DSM 44701T), isolated from a smear-ripened cheese.</title>
        <authorList>
            <consortium name="US DOE Joint Genome Institute (JGI-PGF)"/>
            <person name="Walter F."/>
            <person name="Albersmeier A."/>
            <person name="Kalinowski J."/>
            <person name="Ruckert C."/>
        </authorList>
    </citation>
    <scope>NUCLEOTIDE SEQUENCE</scope>
    <source>
        <strain evidence="2">CGMCC 1.15725</strain>
    </source>
</reference>
<dbReference type="GO" id="GO:0005737">
    <property type="term" value="C:cytoplasm"/>
    <property type="evidence" value="ECO:0007669"/>
    <property type="project" value="TreeGrafter"/>
</dbReference>
<protein>
    <submittedName>
        <fullName evidence="2">Ornithine cyclodeaminase</fullName>
    </submittedName>
</protein>
<comment type="caution">
    <text evidence="2">The sequence shown here is derived from an EMBL/GenBank/DDBJ whole genome shotgun (WGS) entry which is preliminary data.</text>
</comment>
<dbReference type="NCBIfam" id="NF004793">
    <property type="entry name" value="PRK06141.1"/>
    <property type="match status" value="1"/>
</dbReference>
<dbReference type="GO" id="GO:0019752">
    <property type="term" value="P:carboxylic acid metabolic process"/>
    <property type="evidence" value="ECO:0007669"/>
    <property type="project" value="UniProtKB-ARBA"/>
</dbReference>
<organism evidence="2 3">
    <name type="scientific">Aliidongia dinghuensis</name>
    <dbReference type="NCBI Taxonomy" id="1867774"/>
    <lineage>
        <taxon>Bacteria</taxon>
        <taxon>Pseudomonadati</taxon>
        <taxon>Pseudomonadota</taxon>
        <taxon>Alphaproteobacteria</taxon>
        <taxon>Rhodospirillales</taxon>
        <taxon>Dongiaceae</taxon>
        <taxon>Aliidongia</taxon>
    </lineage>
</organism>
<dbReference type="EMBL" id="BMJQ01000033">
    <property type="protein sequence ID" value="GGF50270.1"/>
    <property type="molecule type" value="Genomic_DNA"/>
</dbReference>
<evidence type="ECO:0000313" key="2">
    <source>
        <dbReference type="EMBL" id="GGF50270.1"/>
    </source>
</evidence>
<keyword evidence="3" id="KW-1185">Reference proteome</keyword>
<dbReference type="PANTHER" id="PTHR13812:SF19">
    <property type="entry name" value="KETIMINE REDUCTASE MU-CRYSTALLIN"/>
    <property type="match status" value="1"/>
</dbReference>
<sequence>MVLGPDEVAALADYPALIGALEEAFRGDCVAPQRAHHRMAVPGGSDATLLLMPAWSPGRYVGVKVASVFPDNGAKGLAAVQSVYLLSSGETGRLLATIDGAELTSRRTAAASALAARRLARADASRLLIVGTGEIARRVAAAHAAVRPICTVAVWGRDRGRAVALADELARDGFAARATDDLEAAVAEADIVSCGTLSRVPLIQGAWLRPGTHLDLIGAFTPEMRETDDAAVRRASVFVDTGAALEEAGDLVQPMRAGAIGRDHVRADLADLAAGRHPGRCREDEITLFKSVGASLEDLAGATLCYERARARGRN</sequence>
<dbReference type="FunFam" id="3.40.50.720:FF:000311">
    <property type="entry name" value="Ornithine cyclodeaminase"/>
    <property type="match status" value="1"/>
</dbReference>
<dbReference type="PANTHER" id="PTHR13812">
    <property type="entry name" value="KETIMINE REDUCTASE MU-CRYSTALLIN"/>
    <property type="match status" value="1"/>
</dbReference>
<dbReference type="Gene3D" id="3.40.50.720">
    <property type="entry name" value="NAD(P)-binding Rossmann-like Domain"/>
    <property type="match status" value="1"/>
</dbReference>
<dbReference type="AlphaFoldDB" id="A0A8J2Z144"/>
<evidence type="ECO:0000256" key="1">
    <source>
        <dbReference type="ARBA" id="ARBA00008903"/>
    </source>
</evidence>
<evidence type="ECO:0000313" key="3">
    <source>
        <dbReference type="Proteomes" id="UP000646365"/>
    </source>
</evidence>
<name>A0A8J2Z144_9PROT</name>
<dbReference type="Pfam" id="PF02423">
    <property type="entry name" value="OCD_Mu_crystall"/>
    <property type="match status" value="1"/>
</dbReference>